<keyword evidence="6" id="KW-0560">Oxidoreductase</keyword>
<evidence type="ECO:0000256" key="3">
    <source>
        <dbReference type="ARBA" id="ARBA00022989"/>
    </source>
</evidence>
<gene>
    <name evidence="6" type="primary">ndhA</name>
</gene>
<dbReference type="InterPro" id="IPR018086">
    <property type="entry name" value="NADH_UbQ_OxRdtase_su1_CS"/>
</dbReference>
<dbReference type="EC" id="1.6.5.3" evidence="6"/>
<organism evidence="6">
    <name type="scientific">uncultured marine group II/III euryarchaeote AD1000_96_E06</name>
    <dbReference type="NCBI Taxonomy" id="1457830"/>
    <lineage>
        <taxon>Archaea</taxon>
        <taxon>Methanobacteriati</taxon>
        <taxon>Methanobacteriota</taxon>
        <taxon>environmental samples</taxon>
    </lineage>
</organism>
<evidence type="ECO:0000313" key="6">
    <source>
        <dbReference type="EMBL" id="AIE97256.1"/>
    </source>
</evidence>
<evidence type="ECO:0000256" key="2">
    <source>
        <dbReference type="ARBA" id="ARBA00022692"/>
    </source>
</evidence>
<evidence type="ECO:0000256" key="5">
    <source>
        <dbReference type="SAM" id="Phobius"/>
    </source>
</evidence>
<proteinExistence type="inferred from homology"/>
<dbReference type="PANTHER" id="PTHR11432">
    <property type="entry name" value="NADH DEHYDROGENASE SUBUNIT 1"/>
    <property type="match status" value="1"/>
</dbReference>
<dbReference type="InterPro" id="IPR001694">
    <property type="entry name" value="NADH_UbQ_OxRdtase_su1/FPO"/>
</dbReference>
<feature type="transmembrane region" description="Helical" evidence="5">
    <location>
        <begin position="296"/>
        <end position="315"/>
    </location>
</feature>
<dbReference type="PANTHER" id="PTHR11432:SF3">
    <property type="entry name" value="NADH-UBIQUINONE OXIDOREDUCTASE CHAIN 1"/>
    <property type="match status" value="1"/>
</dbReference>
<reference evidence="6" key="1">
    <citation type="journal article" date="2014" name="Genome Biol. Evol.">
        <title>Pangenome evidence for extensive interdomain horizontal transfer affecting lineage core and shell genes in uncultured planktonic thaumarchaeota and euryarchaeota.</title>
        <authorList>
            <person name="Deschamps P."/>
            <person name="Zivanovic Y."/>
            <person name="Moreira D."/>
            <person name="Rodriguez-Valera F."/>
            <person name="Lopez-Garcia P."/>
        </authorList>
    </citation>
    <scope>NUCLEOTIDE SEQUENCE</scope>
</reference>
<dbReference type="Pfam" id="PF00146">
    <property type="entry name" value="NADHdh"/>
    <property type="match status" value="1"/>
</dbReference>
<evidence type="ECO:0000256" key="4">
    <source>
        <dbReference type="ARBA" id="ARBA00023136"/>
    </source>
</evidence>
<keyword evidence="3 5" id="KW-1133">Transmembrane helix</keyword>
<evidence type="ECO:0000256" key="1">
    <source>
        <dbReference type="ARBA" id="ARBA00004141"/>
    </source>
</evidence>
<sequence length="512" mass="56997">MASSDWLDIRGWTESIVGWSMDLVHDILPSNDIGLGRLGTLNIQNEFGSVQGALETFIFTTIMCTVVFGTMMITLMVVPYIERKFIARLMDRLGATTTLRSLWIGEGHTTAGQWWNQLPFGIGAIVGWVVKTLNSVAGNESKHIAVDRVHNRGYHGIWFLFPGFFQALADFLKFATKEHIVPAKADRVVFETAPVIIIATTVMVYAFVPFGPHIWAANPELSLVFMMAVFGVAPLGVFFAGWASNNKYTLIGGMRSAAQLTAYEIPLLVSVLAIAVISGSFNILEIVDFQIETSNTWNIFIMPLGAALFLITMIAEVERIPFDMPEAEAELVEGWWTEYGGIRWGLMFAVEMMRAYAACILFALFFLGGWQLPFEDTLIGLPFVGGAFDLLATATPGIAILLAKAYLMFAFFVWVRASLHRVRTDQILEFGWRWLLPASIVNLAVAIFLRLEVWNSTSAGGWPIWTAPVLFGAFVIAFIVLAIDEDQEALELNRRMYHTQTLEKASPGTHRE</sequence>
<feature type="transmembrane region" description="Helical" evidence="5">
    <location>
        <begin position="57"/>
        <end position="81"/>
    </location>
</feature>
<keyword evidence="2 5" id="KW-0812">Transmembrane</keyword>
<dbReference type="GO" id="GO:0016020">
    <property type="term" value="C:membrane"/>
    <property type="evidence" value="ECO:0007669"/>
    <property type="project" value="UniProtKB-SubCell"/>
</dbReference>
<accession>A0A075G5R6</accession>
<feature type="transmembrane region" description="Helical" evidence="5">
    <location>
        <begin position="390"/>
        <end position="414"/>
    </location>
</feature>
<dbReference type="GO" id="GO:0003954">
    <property type="term" value="F:NADH dehydrogenase activity"/>
    <property type="evidence" value="ECO:0007669"/>
    <property type="project" value="TreeGrafter"/>
</dbReference>
<feature type="transmembrane region" description="Helical" evidence="5">
    <location>
        <begin position="463"/>
        <end position="483"/>
    </location>
</feature>
<dbReference type="EMBL" id="KF900503">
    <property type="protein sequence ID" value="AIE97256.1"/>
    <property type="molecule type" value="Genomic_DNA"/>
</dbReference>
<dbReference type="GO" id="GO:0009060">
    <property type="term" value="P:aerobic respiration"/>
    <property type="evidence" value="ECO:0007669"/>
    <property type="project" value="TreeGrafter"/>
</dbReference>
<keyword evidence="4 5" id="KW-0472">Membrane</keyword>
<name>A0A075G5R6_9EURY</name>
<feature type="transmembrane region" description="Helical" evidence="5">
    <location>
        <begin position="353"/>
        <end position="370"/>
    </location>
</feature>
<dbReference type="HAMAP" id="MF_01350">
    <property type="entry name" value="NDH1_NuoH"/>
    <property type="match status" value="1"/>
</dbReference>
<feature type="transmembrane region" description="Helical" evidence="5">
    <location>
        <begin position="434"/>
        <end position="451"/>
    </location>
</feature>
<feature type="transmembrane region" description="Helical" evidence="5">
    <location>
        <begin position="188"/>
        <end position="208"/>
    </location>
</feature>
<dbReference type="PROSITE" id="PS00668">
    <property type="entry name" value="COMPLEX1_ND1_2"/>
    <property type="match status" value="1"/>
</dbReference>
<feature type="transmembrane region" description="Helical" evidence="5">
    <location>
        <begin position="223"/>
        <end position="244"/>
    </location>
</feature>
<protein>
    <submittedName>
        <fullName evidence="6">NAD(P)H-quinone oxidoreductase subunit 1 (NdhA)</fullName>
        <ecNumber evidence="6">1.6.5.3</ecNumber>
    </submittedName>
</protein>
<feature type="transmembrane region" description="Helical" evidence="5">
    <location>
        <begin position="265"/>
        <end position="284"/>
    </location>
</feature>
<comment type="subcellular location">
    <subcellularLocation>
        <location evidence="1">Membrane</location>
        <topology evidence="1">Multi-pass membrane protein</topology>
    </subcellularLocation>
</comment>
<dbReference type="AlphaFoldDB" id="A0A075G5R6"/>